<dbReference type="EMBL" id="JAHFYH010000018">
    <property type="protein sequence ID" value="KAH0224538.1"/>
    <property type="molecule type" value="Genomic_DNA"/>
</dbReference>
<feature type="non-terminal residue" evidence="25">
    <location>
        <position position="1"/>
    </location>
</feature>
<organism evidence="25 26">
    <name type="scientific">Aureobasidium melanogenum</name>
    <name type="common">Aureobasidium pullulans var. melanogenum</name>
    <dbReference type="NCBI Taxonomy" id="46634"/>
    <lineage>
        <taxon>Eukaryota</taxon>
        <taxon>Fungi</taxon>
        <taxon>Dikarya</taxon>
        <taxon>Ascomycota</taxon>
        <taxon>Pezizomycotina</taxon>
        <taxon>Dothideomycetes</taxon>
        <taxon>Dothideomycetidae</taxon>
        <taxon>Dothideales</taxon>
        <taxon>Saccotheciaceae</taxon>
        <taxon>Aureobasidium</taxon>
    </lineage>
</organism>
<accession>A0A9P8GK61</accession>
<evidence type="ECO:0000256" key="13">
    <source>
        <dbReference type="ARBA" id="ARBA00022842"/>
    </source>
</evidence>
<feature type="transmembrane region" description="Helical" evidence="23">
    <location>
        <begin position="812"/>
        <end position="833"/>
    </location>
</feature>
<dbReference type="Pfam" id="PF03073">
    <property type="entry name" value="TspO_MBR"/>
    <property type="match status" value="1"/>
</dbReference>
<evidence type="ECO:0000256" key="22">
    <source>
        <dbReference type="SAM" id="MobiDB-lite"/>
    </source>
</evidence>
<evidence type="ECO:0000256" key="7">
    <source>
        <dbReference type="ARBA" id="ARBA00012605"/>
    </source>
</evidence>
<feature type="transmembrane region" description="Helical" evidence="23">
    <location>
        <begin position="685"/>
        <end position="705"/>
    </location>
</feature>
<feature type="transmembrane region" description="Helical" evidence="23">
    <location>
        <begin position="839"/>
        <end position="857"/>
    </location>
</feature>
<keyword evidence="12" id="KW-0256">Endoplasmic reticulum</keyword>
<evidence type="ECO:0000259" key="24">
    <source>
        <dbReference type="PROSITE" id="PS50157"/>
    </source>
</evidence>
<feature type="transmembrane region" description="Helical" evidence="23">
    <location>
        <begin position="711"/>
        <end position="730"/>
    </location>
</feature>
<feature type="region of interest" description="Disordered" evidence="22">
    <location>
        <begin position="1293"/>
        <end position="1317"/>
    </location>
</feature>
<dbReference type="InterPro" id="IPR038330">
    <property type="entry name" value="TspO/MBR-related_sf"/>
</dbReference>
<dbReference type="Proteomes" id="UP000767238">
    <property type="component" value="Unassembled WGS sequence"/>
</dbReference>
<evidence type="ECO:0000256" key="5">
    <source>
        <dbReference type="ARBA" id="ARBA00007524"/>
    </source>
</evidence>
<evidence type="ECO:0000256" key="17">
    <source>
        <dbReference type="ARBA" id="ARBA00023211"/>
    </source>
</evidence>
<evidence type="ECO:0000256" key="14">
    <source>
        <dbReference type="ARBA" id="ARBA00022989"/>
    </source>
</evidence>
<dbReference type="CDD" id="cd15904">
    <property type="entry name" value="TSPO_MBR"/>
    <property type="match status" value="1"/>
</dbReference>
<evidence type="ECO:0000256" key="18">
    <source>
        <dbReference type="ARBA" id="ARBA00048829"/>
    </source>
</evidence>
<dbReference type="Gene3D" id="1.20.1260.100">
    <property type="entry name" value="TspO/MBR protein"/>
    <property type="match status" value="1"/>
</dbReference>
<dbReference type="GO" id="GO:0018279">
    <property type="term" value="P:protein N-linked glycosylation via asparagine"/>
    <property type="evidence" value="ECO:0007669"/>
    <property type="project" value="TreeGrafter"/>
</dbReference>
<feature type="transmembrane region" description="Helical" evidence="23">
    <location>
        <begin position="737"/>
        <end position="755"/>
    </location>
</feature>
<feature type="transmembrane region" description="Helical" evidence="23">
    <location>
        <begin position="20"/>
        <end position="37"/>
    </location>
</feature>
<evidence type="ECO:0000256" key="21">
    <source>
        <dbReference type="PROSITE-ProRule" id="PRU00042"/>
    </source>
</evidence>
<sequence length="1317" mass="147201">MTTYIPHLTLPSFIFEKPAASVLLPVALGTAVGYSTRPKETQNTYLALRQPPLRPPPWVFGPVWTMLYGAMGYAAFRAWSTAMNSFDAKKVLLAKQGATLYTIQLALNLIWMPLFFSLKRPIAATVDIVALTGVTGYLAYIWGQVDEVAAWSLAPYLGWLSFATYLSAGCGYLNNWDFESKERPITDKPKDTKFVDEKSEPCTIPQDEGDLAEDPLSNIYVDPSIYAGLVEPDGVSHANYAFSNGQALQYNEDLVQRRVAESAHAEPWTGFGSSMNFSTISTLSQTVVAEQPHHLNIQVDETDSGYASLNYQPLLCVQCGKAFKNKAEEKKHSSTHSRPFKCRVQSCTNTKGFATSNDLERHQKDIHLIKPKHGPQSYYRCVLPTCSKREKIWSRKDNFKAHISRMHKHIGMDVDQLVARSEMTPSPAEMQQLARAKSAQALNRSKGKQRANYQSKQATGPQYTEIEPQPEASQTAIPLWQTNVSDYMDDMPNEAAEMVSTEVRSGSVANTLVPNMMLRYPNTLPVARSGYDGVSGRHSSADANWDDVSDCSFAYSHESSAYGGATMAATVGSSFFKGETGRNTRGLLRLIILVTIAATAVASRLFSVIRFESIIHEFDPWFNFRATKYLVQNGFSSFWDWFDDRTWHPLGRVTGGTLYPGLMVTSGAIWHLLRLLTFPVDIRNICVMLAPACSGLTAFASYLLTSEMSDSPSAGLLAAIFMGIAPGYISRSVAGSYDNEAIAIFLLVFTFYLWIKSVKQGSIMWGAFTALFYGYMVSAWGGYVFITNLLPLHVFVLLCMGRYSPRLYVSYTTWYSLGTLASMQIPFVGFLPIRNSDHMAALGVFGLLQLVGFVEFVRQTLPSKQFQTLLRAFILVVFLAAFGVLVLLTFSGVVAPWSGRFYSLWDTGYAKIHIPIIASVSEHQPTAWPAFFFDLNLLIWLFPAGVYMCFRNLKDEQVFVVIYAVLASYFAGVMVRLMLTLTPVVCVAAALALSQILDTFLVTKTPVVPAAQANGNNDIAKTAASLIPDTLRSTQKPLVGIYSTFSKFAMTGTITAYLLLFVLHCTWVTSNAYSSPSVVLASRMADGSQHIIDDYREAYYWLRQNTEQNAKIMSWWDYGYQIGGMADRPTLVDNNTWNNTHIATVGKAMSSREEVSYPIMRQHEVDYVLVVFGGLIGYSGDDINKFLWMVRIAEGIWPDEIKERDYFTARGEYRIDDQASDTMKNSLMYKMSYYNYNSLFPAGQATDRVRGSKLPAEGPELSTLEEAFTSENWIIRIYKVKDLDNLNRDHQSAMAFEKGNKRKKTSKRKGPRVLRVD</sequence>
<keyword evidence="15 23" id="KW-0472">Membrane</keyword>
<evidence type="ECO:0000256" key="1">
    <source>
        <dbReference type="ARBA" id="ARBA00001936"/>
    </source>
</evidence>
<evidence type="ECO:0000256" key="3">
    <source>
        <dbReference type="ARBA" id="ARBA00004477"/>
    </source>
</evidence>
<dbReference type="InterPro" id="IPR013087">
    <property type="entry name" value="Znf_C2H2_type"/>
</dbReference>
<comment type="caution">
    <text evidence="25">The sequence shown here is derived from an EMBL/GenBank/DDBJ whole genome shotgun (WGS) entry which is preliminary data.</text>
</comment>
<evidence type="ECO:0000256" key="16">
    <source>
        <dbReference type="ARBA" id="ARBA00023180"/>
    </source>
</evidence>
<evidence type="ECO:0000256" key="12">
    <source>
        <dbReference type="ARBA" id="ARBA00022824"/>
    </source>
</evidence>
<comment type="similarity">
    <text evidence="6">Belongs to the STT3 family.</text>
</comment>
<proteinExistence type="inferred from homology"/>
<evidence type="ECO:0000256" key="2">
    <source>
        <dbReference type="ARBA" id="ARBA00001946"/>
    </source>
</evidence>
<feature type="transmembrane region" description="Helical" evidence="23">
    <location>
        <begin position="123"/>
        <end position="142"/>
    </location>
</feature>
<dbReference type="PROSITE" id="PS50157">
    <property type="entry name" value="ZINC_FINGER_C2H2_2"/>
    <property type="match status" value="1"/>
</dbReference>
<evidence type="ECO:0000256" key="8">
    <source>
        <dbReference type="ARBA" id="ARBA00022676"/>
    </source>
</evidence>
<name>A0A9P8GK61_AURME</name>
<dbReference type="PROSITE" id="PS00028">
    <property type="entry name" value="ZINC_FINGER_C2H2_1"/>
    <property type="match status" value="1"/>
</dbReference>
<keyword evidence="21" id="KW-0863">Zinc-finger</keyword>
<dbReference type="GO" id="GO:0008250">
    <property type="term" value="C:oligosaccharyltransferase complex"/>
    <property type="evidence" value="ECO:0007669"/>
    <property type="project" value="UniProtKB-ARBA"/>
</dbReference>
<feature type="transmembrane region" description="Helical" evidence="23">
    <location>
        <begin position="1048"/>
        <end position="1069"/>
    </location>
</feature>
<dbReference type="Gene3D" id="3.30.160.60">
    <property type="entry name" value="Classic Zinc Finger"/>
    <property type="match status" value="1"/>
</dbReference>
<dbReference type="InterPro" id="IPR048999">
    <property type="entry name" value="STT3-PglB_core"/>
</dbReference>
<feature type="compositionally biased region" description="Polar residues" evidence="22">
    <location>
        <begin position="451"/>
        <end position="462"/>
    </location>
</feature>
<dbReference type="GO" id="GO:0004579">
    <property type="term" value="F:dolichyl-diphosphooligosaccharide-protein glycotransferase activity"/>
    <property type="evidence" value="ECO:0007669"/>
    <property type="project" value="UniProtKB-EC"/>
</dbReference>
<dbReference type="PANTHER" id="PTHR13872:SF1">
    <property type="entry name" value="DOLICHYL-DIPHOSPHOOLIGOSACCHARIDE--PROTEIN GLYCOSYLTRANSFERASE SUBUNIT STT3B"/>
    <property type="match status" value="1"/>
</dbReference>
<comment type="catalytic activity">
    <reaction evidence="18">
        <text>a di-trans,poly-cis-dolichyl diphosphooligosaccharide + L-asparaginyl-[protein] = N(4)-(oligosaccharide-(1-&gt;4)-N-acetyl-beta-D-glucosaminyl-(1-&gt;4)-N-acetyl-beta-D-glucosaminyl)-L-asparaginyl-[protein] + a di-trans,poly-cis-dolichyl diphosphate + H(+)</text>
        <dbReference type="Rhea" id="RHEA:22980"/>
        <dbReference type="Rhea" id="RHEA-COMP:12804"/>
        <dbReference type="Rhea" id="RHEA-COMP:12805"/>
        <dbReference type="Rhea" id="RHEA-COMP:19506"/>
        <dbReference type="Rhea" id="RHEA-COMP:19509"/>
        <dbReference type="ChEBI" id="CHEBI:15378"/>
        <dbReference type="ChEBI" id="CHEBI:50347"/>
        <dbReference type="ChEBI" id="CHEBI:57497"/>
        <dbReference type="ChEBI" id="CHEBI:57570"/>
        <dbReference type="ChEBI" id="CHEBI:132529"/>
        <dbReference type="EC" id="2.4.99.18"/>
    </reaction>
</comment>
<feature type="transmembrane region" description="Helical" evidence="23">
    <location>
        <begin position="587"/>
        <end position="609"/>
    </location>
</feature>
<evidence type="ECO:0000313" key="25">
    <source>
        <dbReference type="EMBL" id="KAH0224538.1"/>
    </source>
</evidence>
<feature type="transmembrane region" description="Helical" evidence="23">
    <location>
        <begin position="148"/>
        <end position="173"/>
    </location>
</feature>
<keyword evidence="9 25" id="KW-0808">Transferase</keyword>
<evidence type="ECO:0000256" key="6">
    <source>
        <dbReference type="ARBA" id="ARBA00010810"/>
    </source>
</evidence>
<evidence type="ECO:0000256" key="20">
    <source>
        <dbReference type="ARBA" id="ARBA00067960"/>
    </source>
</evidence>
<keyword evidence="10 23" id="KW-0812">Transmembrane</keyword>
<comment type="cofactor">
    <cofactor evidence="1">
        <name>Mn(2+)</name>
        <dbReference type="ChEBI" id="CHEBI:29035"/>
    </cofactor>
</comment>
<comment type="function">
    <text evidence="19">Catalytic subunit of the oligosaccharyl transferase (OST) complex that catalyzes the initial transfer of a defined glycan (Glc(3)Man(9)GlcNAc(2) in eukaryotes) from the lipid carrier dolichol-pyrophosphate to an asparagine residue within an Asn-X-Ser/Thr consensus motif in nascent polypeptide chains, the first step in protein N-glycosylation. N-glycosylation occurs cotranslationally and the complex associates with the Sec61 complex at the channel-forming translocon complex that mediates protein translocation across the endoplasmic reticulum (ER). All subunits are required for a maximal enzyme activity. This subunit contains the active site and the acceptor peptide and donor lipid-linked oligosaccharide (LLO) binding pockets.</text>
</comment>
<keyword evidence="11" id="KW-0479">Metal-binding</keyword>
<feature type="transmembrane region" description="Helical" evidence="23">
    <location>
        <begin position="657"/>
        <end position="673"/>
    </location>
</feature>
<keyword evidence="16" id="KW-0325">Glycoprotein</keyword>
<dbReference type="GO" id="GO:0043687">
    <property type="term" value="P:post-translational protein modification"/>
    <property type="evidence" value="ECO:0007669"/>
    <property type="project" value="TreeGrafter"/>
</dbReference>
<protein>
    <recommendedName>
        <fullName evidence="20">Dolichyl-diphosphooligosaccharide--protein glycosyltransferase subunit STT3</fullName>
        <ecNumber evidence="7">2.4.99.18</ecNumber>
    </recommendedName>
</protein>
<comment type="cofactor">
    <cofactor evidence="2">
        <name>Mg(2+)</name>
        <dbReference type="ChEBI" id="CHEBI:18420"/>
    </cofactor>
</comment>
<comment type="subcellular location">
    <subcellularLocation>
        <location evidence="3">Endoplasmic reticulum membrane</location>
        <topology evidence="3">Multi-pass membrane protein</topology>
    </subcellularLocation>
</comment>
<dbReference type="InterPro" id="IPR004307">
    <property type="entry name" value="TspO_MBR"/>
</dbReference>
<dbReference type="Pfam" id="PF02516">
    <property type="entry name" value="STT3"/>
    <property type="match status" value="1"/>
</dbReference>
<feature type="region of interest" description="Disordered" evidence="22">
    <location>
        <begin position="187"/>
        <end position="208"/>
    </location>
</feature>
<gene>
    <name evidence="25" type="ORF">KCV03_g3430</name>
</gene>
<dbReference type="InterPro" id="IPR003674">
    <property type="entry name" value="Oligo_trans_STT3"/>
</dbReference>
<evidence type="ECO:0000256" key="23">
    <source>
        <dbReference type="SAM" id="Phobius"/>
    </source>
</evidence>
<comment type="pathway">
    <text evidence="4">Protein modification; protein glycosylation.</text>
</comment>
<evidence type="ECO:0000256" key="9">
    <source>
        <dbReference type="ARBA" id="ARBA00022679"/>
    </source>
</evidence>
<keyword evidence="14 23" id="KW-1133">Transmembrane helix</keyword>
<feature type="region of interest" description="Disordered" evidence="22">
    <location>
        <begin position="440"/>
        <end position="473"/>
    </location>
</feature>
<feature type="transmembrane region" description="Helical" evidence="23">
    <location>
        <begin position="58"/>
        <end position="78"/>
    </location>
</feature>
<keyword evidence="13" id="KW-0460">Magnesium</keyword>
<dbReference type="PANTHER" id="PTHR13872">
    <property type="entry name" value="DOLICHYL-DIPHOSPHOOLIGOSACCHARIDE--PROTEIN GLYCOSYLTRANSFERASE SUBUNIT"/>
    <property type="match status" value="1"/>
</dbReference>
<evidence type="ECO:0000256" key="4">
    <source>
        <dbReference type="ARBA" id="ARBA00004922"/>
    </source>
</evidence>
<dbReference type="FunFam" id="1.20.1260.100:FF:000001">
    <property type="entry name" value="translocator protein 2"/>
    <property type="match status" value="1"/>
</dbReference>
<feature type="transmembrane region" description="Helical" evidence="23">
    <location>
        <begin position="869"/>
        <end position="895"/>
    </location>
</feature>
<comment type="similarity">
    <text evidence="5">Belongs to the TspO/BZRP family.</text>
</comment>
<evidence type="ECO:0000313" key="26">
    <source>
        <dbReference type="Proteomes" id="UP000767238"/>
    </source>
</evidence>
<dbReference type="Gene3D" id="3.40.50.12610">
    <property type="match status" value="1"/>
</dbReference>
<dbReference type="EC" id="2.4.99.18" evidence="7"/>
<feature type="transmembrane region" description="Helical" evidence="23">
    <location>
        <begin position="957"/>
        <end position="975"/>
    </location>
</feature>
<dbReference type="FunFam" id="3.40.50.12610:FF:000001">
    <property type="entry name" value="Dolichyl-diphosphooligosaccharide--protein glycosyltransferase subunit STT3B"/>
    <property type="match status" value="1"/>
</dbReference>
<feature type="transmembrane region" description="Helical" evidence="23">
    <location>
        <begin position="775"/>
        <end position="800"/>
    </location>
</feature>
<feature type="transmembrane region" description="Helical" evidence="23">
    <location>
        <begin position="930"/>
        <end position="950"/>
    </location>
</feature>
<feature type="transmembrane region" description="Helical" evidence="23">
    <location>
        <begin position="98"/>
        <end position="116"/>
    </location>
</feature>
<evidence type="ECO:0000256" key="19">
    <source>
        <dbReference type="ARBA" id="ARBA00059243"/>
    </source>
</evidence>
<dbReference type="GO" id="GO:0008270">
    <property type="term" value="F:zinc ion binding"/>
    <property type="evidence" value="ECO:0007669"/>
    <property type="project" value="UniProtKB-KW"/>
</dbReference>
<dbReference type="SMART" id="SM00355">
    <property type="entry name" value="ZnF_C2H2"/>
    <property type="match status" value="3"/>
</dbReference>
<evidence type="ECO:0000256" key="15">
    <source>
        <dbReference type="ARBA" id="ARBA00023136"/>
    </source>
</evidence>
<keyword evidence="21" id="KW-0862">Zinc</keyword>
<feature type="compositionally biased region" description="Basic residues" evidence="22">
    <location>
        <begin position="1300"/>
        <end position="1317"/>
    </location>
</feature>
<keyword evidence="17" id="KW-0464">Manganese</keyword>
<dbReference type="Pfam" id="PF21436">
    <property type="entry name" value="STT3-PglB_core"/>
    <property type="match status" value="1"/>
</dbReference>
<feature type="domain" description="C2H2-type" evidence="24">
    <location>
        <begin position="314"/>
        <end position="341"/>
    </location>
</feature>
<reference evidence="25" key="2">
    <citation type="submission" date="2021-08" db="EMBL/GenBank/DDBJ databases">
        <authorList>
            <person name="Gostincar C."/>
            <person name="Sun X."/>
            <person name="Song Z."/>
            <person name="Gunde-Cimerman N."/>
        </authorList>
    </citation>
    <scope>NUCLEOTIDE SEQUENCE</scope>
    <source>
        <strain evidence="25">EXF-8016</strain>
    </source>
</reference>
<evidence type="ECO:0000256" key="10">
    <source>
        <dbReference type="ARBA" id="ARBA00022692"/>
    </source>
</evidence>
<feature type="compositionally biased region" description="Basic and acidic residues" evidence="22">
    <location>
        <begin position="187"/>
        <end position="200"/>
    </location>
</feature>
<evidence type="ECO:0000256" key="11">
    <source>
        <dbReference type="ARBA" id="ARBA00022723"/>
    </source>
</evidence>
<keyword evidence="8" id="KW-0328">Glycosyltransferase</keyword>
<reference evidence="25" key="1">
    <citation type="journal article" date="2021" name="J Fungi (Basel)">
        <title>Virulence traits and population genomics of the black yeast Aureobasidium melanogenum.</title>
        <authorList>
            <person name="Cernosa A."/>
            <person name="Sun X."/>
            <person name="Gostincar C."/>
            <person name="Fang C."/>
            <person name="Gunde-Cimerman N."/>
            <person name="Song Z."/>
        </authorList>
    </citation>
    <scope>NUCLEOTIDE SEQUENCE</scope>
    <source>
        <strain evidence="25">EXF-8016</strain>
    </source>
</reference>
<dbReference type="InterPro" id="IPR048307">
    <property type="entry name" value="STT3_N"/>
</dbReference>